<keyword evidence="1" id="KW-0808">Transferase</keyword>
<feature type="domain" description="Glycosyl transferase family 1" evidence="2">
    <location>
        <begin position="225"/>
        <end position="378"/>
    </location>
</feature>
<dbReference type="Pfam" id="PF00534">
    <property type="entry name" value="Glycos_transf_1"/>
    <property type="match status" value="2"/>
</dbReference>
<proteinExistence type="predicted"/>
<evidence type="ECO:0000313" key="4">
    <source>
        <dbReference type="Proteomes" id="UP001319874"/>
    </source>
</evidence>
<organism evidence="3 4">
    <name type="scientific">Paraburkholderia terrae</name>
    <dbReference type="NCBI Taxonomy" id="311230"/>
    <lineage>
        <taxon>Bacteria</taxon>
        <taxon>Pseudomonadati</taxon>
        <taxon>Pseudomonadota</taxon>
        <taxon>Betaproteobacteria</taxon>
        <taxon>Burkholderiales</taxon>
        <taxon>Burkholderiaceae</taxon>
        <taxon>Paraburkholderia</taxon>
    </lineage>
</organism>
<name>A0ABM7TI91_9BURK</name>
<dbReference type="RefSeq" id="WP_229511952.1">
    <property type="nucleotide sequence ID" value="NZ_AP024955.1"/>
</dbReference>
<dbReference type="Gene3D" id="3.40.50.2000">
    <property type="entry name" value="Glycogen Phosphorylase B"/>
    <property type="match status" value="4"/>
</dbReference>
<keyword evidence="4" id="KW-1185">Reference proteome</keyword>
<feature type="domain" description="Glycosyl transferase family 1" evidence="2">
    <location>
        <begin position="1074"/>
        <end position="1226"/>
    </location>
</feature>
<evidence type="ECO:0000313" key="3">
    <source>
        <dbReference type="EMBL" id="BCZ78686.1"/>
    </source>
</evidence>
<protein>
    <submittedName>
        <fullName evidence="3">Mannosyltransferase A</fullName>
    </submittedName>
</protein>
<gene>
    <name evidence="3" type="ORF">PTKU64_23610</name>
</gene>
<keyword evidence="3" id="KW-0328">Glycosyltransferase</keyword>
<accession>A0ABM7TI91</accession>
<dbReference type="EMBL" id="AP024955">
    <property type="protein sequence ID" value="BCZ78686.1"/>
    <property type="molecule type" value="Genomic_DNA"/>
</dbReference>
<evidence type="ECO:0000256" key="1">
    <source>
        <dbReference type="ARBA" id="ARBA00022679"/>
    </source>
</evidence>
<dbReference type="Proteomes" id="UP001319874">
    <property type="component" value="Chromosome 1"/>
</dbReference>
<dbReference type="PANTHER" id="PTHR46401">
    <property type="entry name" value="GLYCOSYLTRANSFERASE WBBK-RELATED"/>
    <property type="match status" value="1"/>
</dbReference>
<evidence type="ECO:0000259" key="2">
    <source>
        <dbReference type="Pfam" id="PF00534"/>
    </source>
</evidence>
<reference evidence="3 4" key="1">
    <citation type="journal article" date="2022" name="Front. Microbiol.">
        <title>Identification and characterization of a novel class of self-sufficient cytochrome P450 hydroxylase involved in cyclohexanecarboxylate degradation in Paraburkholderia terrae strain KU-64.</title>
        <authorList>
            <person name="Yamamoto T."/>
            <person name="Hasegawa Y."/>
            <person name="Iwaki H."/>
        </authorList>
    </citation>
    <scope>NUCLEOTIDE SEQUENCE [LARGE SCALE GENOMIC DNA]</scope>
    <source>
        <strain evidence="3 4">KU-64</strain>
    </source>
</reference>
<dbReference type="SUPFAM" id="SSF53756">
    <property type="entry name" value="UDP-Glycosyltransferase/glycogen phosphorylase"/>
    <property type="match status" value="3"/>
</dbReference>
<dbReference type="InterPro" id="IPR001296">
    <property type="entry name" value="Glyco_trans_1"/>
</dbReference>
<dbReference type="CDD" id="cd03809">
    <property type="entry name" value="GT4_MtfB-like"/>
    <property type="match status" value="2"/>
</dbReference>
<dbReference type="CDD" id="cd03801">
    <property type="entry name" value="GT4_PimA-like"/>
    <property type="match status" value="1"/>
</dbReference>
<dbReference type="GO" id="GO:0016757">
    <property type="term" value="F:glycosyltransferase activity"/>
    <property type="evidence" value="ECO:0007669"/>
    <property type="project" value="UniProtKB-KW"/>
</dbReference>
<dbReference type="PANTHER" id="PTHR46401:SF2">
    <property type="entry name" value="GLYCOSYLTRANSFERASE WBBK-RELATED"/>
    <property type="match status" value="1"/>
</dbReference>
<sequence>MKIVLDLQGCQSASRFRGIGRYSLALVKGVLRNRGNHSIKLLLNGLYANGLDDLRQQLQAEMPAEDIIVFDAEGPVAEFDTGNTARARLAELARERLIRSINPDVVLLTSLFEGFVDDAVTSVGLLGDGPFTAVTLYDLIPYLDPDPNWPAHYKNYYDLKIESLKRADLLLSISDYARLECIGALPEMDGRVVNMSSACDSMFTPGEFAPGELAPLLDKFGIAQPFVMGAGNLEPRKNFAQLVRAFASLPAGLRQNRQVVLVGGADKDKIAEIEALAAEVGLAPTQLHVLGHVTDHELLSLYRACELFVFPSLHEGFGLPPLEAMACGAVVLGSNATSVPEVIGREDAMFDPTSLSQLRELMIKALTNESFRQSLRASALVQAEKFSWDKTAQRALRAIEAGVAARHERGEQSSARELAQRTAAMPVGRPRLAMVSPLPPERTGIADYVSELLPTLGETYEITVISDQQEVLPGPAGEIFDVKPIAWFEENAGLFDRVAYQMGNSPFHVHMFDLMRRHPGVVVMHDFYISALVLWMDVSGYEPEAMKRLLLRSHGYGALEHYAREGVQAAKLEWPCSLDVMSNALGVIVHSNYSRELARRWYGEAFTHKMSLVRQHRAPVDTTHRAEARRKLGLADDDFVVCAFGFMDFTKLNHTLLEAWDRSALVKDKHCKLIFVGGREESDYGLSIDETIGRSEGASRIRITGFVDHETFVDYLSVVDVAVQLRTCSRGETSRTVLDCLVHGASLIVNANGPMAEYPDDALIKLEDEFKTVDLVEALERLWRDASLRERLGKRAQEYIDDNHEPHKTSAGYAAAIERVYESRALRATARTARSFWQQFPPPAGLDRHDTQRATDLIASPVKPSIYLDISATARNDLKTGIERVARSMLRELLLAPPDGYAIVPVYLNQESGHWRVRKAHQYLSKQPGYEMVEPTDDVVVPAQGDALIALDLFSDGVAAAAKAGLYDYWRAAGAQIGFTVFDLLPITRPEFFPPWAHDMHKAYAATICANADMLFCISGHVRKDLMKWLADRHASQARKPVAHVTHLGADVNASFPTLGLPEGAQALLEQIEARPSFLMVGTIEPRKGHLQAVKSFERLWAAGVDVNLVIVGFEGWKSLPASDRRTIPATVDEIRSTSELGKRLFWLEGISDEYLERVYAASSCLLSPSEGEGYGLPLIEAAQHAIPIIARDIEVFREVAGDAAFYFEGMQASDLEQAIRAWLDLHAKGQTPDPRGLTWDTWAQSAQRLGRLIAEQLHQRA</sequence>